<feature type="transmembrane region" description="Helical" evidence="7">
    <location>
        <begin position="152"/>
        <end position="172"/>
    </location>
</feature>
<dbReference type="Pfam" id="PF08817">
    <property type="entry name" value="YukD"/>
    <property type="match status" value="1"/>
</dbReference>
<sequence length="467" mass="48520">MSTADEDLARVTVISPTRRVDLALPGAVTLGELLPSIVRFSGHEAGTPQEAVHGWVLQRFGEDPLDPNSPVSKLAIRDGDTLYLRQRDNAMPDAAFDDVVDAVSSTVSRRPSWRTTHSQAFAIAATVLVLVGIPLMVMLIQFGAEPVGRRGYWGAGLDLVCSSAAVIASIALSRAAGEYRVSAALAWSGVALAGLGGYQLVDVADMPVRVVMASALVLVASTACALASAVTMMALFTASVASAIVLLASIVAALVPSSTAKVSAVAISAVLAATALAPTLSYQLARIQLPNLPSTSEALLADEEPVQSDIVERAMLADRILGGLLAATAVVCILFSAELLWRGNWWSVGLAACVGLALLIRARVFVGLSQRLALLIPGVLITVLSGLASLSLLELAPPLQAGLVITVVAVAAVALTHYAARGYKKFGSPMTGRALDILEWIVVMAVVPLMLGVIGTYGWVQTLFTGA</sequence>
<feature type="transmembrane region" description="Helical" evidence="7">
    <location>
        <begin position="207"/>
        <end position="227"/>
    </location>
</feature>
<feature type="transmembrane region" description="Helical" evidence="7">
    <location>
        <begin position="120"/>
        <end position="140"/>
    </location>
</feature>
<comment type="caution">
    <text evidence="9">The sequence shown here is derived from an EMBL/GenBank/DDBJ whole genome shotgun (WGS) entry which is preliminary data.</text>
</comment>
<name>A0ABX0SJF8_9ACTN</name>
<keyword evidence="5 7" id="KW-1133">Transmembrane helix</keyword>
<protein>
    <submittedName>
        <fullName evidence="9">Type VII secretion integral membrane protein EccD</fullName>
    </submittedName>
</protein>
<accession>A0ABX0SJF8</accession>
<dbReference type="NCBIfam" id="TIGR03920">
    <property type="entry name" value="T7SS_EccD"/>
    <property type="match status" value="1"/>
</dbReference>
<feature type="transmembrane region" description="Helical" evidence="7">
    <location>
        <begin position="440"/>
        <end position="460"/>
    </location>
</feature>
<dbReference type="Gene3D" id="3.10.20.90">
    <property type="entry name" value="Phosphatidylinositol 3-kinase Catalytic Subunit, Chain A, domain 1"/>
    <property type="match status" value="1"/>
</dbReference>
<feature type="transmembrane region" description="Helical" evidence="7">
    <location>
        <begin position="343"/>
        <end position="360"/>
    </location>
</feature>
<feature type="domain" description="EccD-like transmembrane" evidence="8">
    <location>
        <begin position="120"/>
        <end position="463"/>
    </location>
</feature>
<feature type="transmembrane region" description="Helical" evidence="7">
    <location>
        <begin position="234"/>
        <end position="256"/>
    </location>
</feature>
<dbReference type="InterPro" id="IPR044049">
    <property type="entry name" value="EccD_transm"/>
</dbReference>
<feature type="transmembrane region" description="Helical" evidence="7">
    <location>
        <begin position="262"/>
        <end position="282"/>
    </location>
</feature>
<evidence type="ECO:0000313" key="9">
    <source>
        <dbReference type="EMBL" id="NIH58562.1"/>
    </source>
</evidence>
<feature type="transmembrane region" description="Helical" evidence="7">
    <location>
        <begin position="320"/>
        <end position="337"/>
    </location>
</feature>
<dbReference type="Pfam" id="PF19053">
    <property type="entry name" value="EccD"/>
    <property type="match status" value="1"/>
</dbReference>
<gene>
    <name evidence="9" type="ORF">FB473_003259</name>
</gene>
<reference evidence="9 10" key="1">
    <citation type="submission" date="2020-02" db="EMBL/GenBank/DDBJ databases">
        <title>Sequencing the genomes of 1000 actinobacteria strains.</title>
        <authorList>
            <person name="Klenk H.-P."/>
        </authorList>
    </citation>
    <scope>NUCLEOTIDE SEQUENCE [LARGE SCALE GENOMIC DNA]</scope>
    <source>
        <strain evidence="9 10">DSM 19609</strain>
    </source>
</reference>
<dbReference type="InterPro" id="IPR024962">
    <property type="entry name" value="YukD-like"/>
</dbReference>
<keyword evidence="4 7" id="KW-0812">Transmembrane</keyword>
<feature type="transmembrane region" description="Helical" evidence="7">
    <location>
        <begin position="184"/>
        <end position="201"/>
    </location>
</feature>
<comment type="subcellular location">
    <subcellularLocation>
        <location evidence="1">Cell membrane</location>
        <topology evidence="1">Multi-pass membrane protein</topology>
    </subcellularLocation>
</comment>
<evidence type="ECO:0000256" key="2">
    <source>
        <dbReference type="ARBA" id="ARBA00006162"/>
    </source>
</evidence>
<organism evidence="9 10">
    <name type="scientific">Brooklawnia cerclae</name>
    <dbReference type="NCBI Taxonomy" id="349934"/>
    <lineage>
        <taxon>Bacteria</taxon>
        <taxon>Bacillati</taxon>
        <taxon>Actinomycetota</taxon>
        <taxon>Actinomycetes</taxon>
        <taxon>Propionibacteriales</taxon>
        <taxon>Propionibacteriaceae</taxon>
        <taxon>Brooklawnia</taxon>
    </lineage>
</organism>
<evidence type="ECO:0000313" key="10">
    <source>
        <dbReference type="Proteomes" id="UP000749311"/>
    </source>
</evidence>
<evidence type="ECO:0000256" key="3">
    <source>
        <dbReference type="ARBA" id="ARBA00022475"/>
    </source>
</evidence>
<dbReference type="PIRSF" id="PIRSF017804">
    <property type="entry name" value="Secretion_EccD1"/>
    <property type="match status" value="1"/>
</dbReference>
<proteinExistence type="inferred from homology"/>
<feature type="transmembrane region" description="Helical" evidence="7">
    <location>
        <begin position="372"/>
        <end position="393"/>
    </location>
</feature>
<dbReference type="InterPro" id="IPR006707">
    <property type="entry name" value="T7SS_EccD"/>
</dbReference>
<evidence type="ECO:0000256" key="1">
    <source>
        <dbReference type="ARBA" id="ARBA00004651"/>
    </source>
</evidence>
<comment type="similarity">
    <text evidence="2">Belongs to the EccD/Snm4 family.</text>
</comment>
<evidence type="ECO:0000256" key="7">
    <source>
        <dbReference type="SAM" id="Phobius"/>
    </source>
</evidence>
<dbReference type="RefSeq" id="WP_167171239.1">
    <property type="nucleotide sequence ID" value="NZ_BAAAOO010000006.1"/>
</dbReference>
<evidence type="ECO:0000256" key="6">
    <source>
        <dbReference type="ARBA" id="ARBA00023136"/>
    </source>
</evidence>
<evidence type="ECO:0000256" key="4">
    <source>
        <dbReference type="ARBA" id="ARBA00022692"/>
    </source>
</evidence>
<feature type="transmembrane region" description="Helical" evidence="7">
    <location>
        <begin position="399"/>
        <end position="420"/>
    </location>
</feature>
<keyword evidence="6 7" id="KW-0472">Membrane</keyword>
<evidence type="ECO:0000256" key="5">
    <source>
        <dbReference type="ARBA" id="ARBA00022989"/>
    </source>
</evidence>
<dbReference type="Proteomes" id="UP000749311">
    <property type="component" value="Unassembled WGS sequence"/>
</dbReference>
<keyword evidence="3" id="KW-1003">Cell membrane</keyword>
<evidence type="ECO:0000259" key="8">
    <source>
        <dbReference type="Pfam" id="PF19053"/>
    </source>
</evidence>
<keyword evidence="10" id="KW-1185">Reference proteome</keyword>
<dbReference type="EMBL" id="JAAMOZ010000004">
    <property type="protein sequence ID" value="NIH58562.1"/>
    <property type="molecule type" value="Genomic_DNA"/>
</dbReference>